<proteinExistence type="predicted"/>
<protein>
    <submittedName>
        <fullName evidence="1">Uncharacterized protein</fullName>
    </submittedName>
</protein>
<dbReference type="GO" id="GO:0003677">
    <property type="term" value="F:DNA binding"/>
    <property type="evidence" value="ECO:0007669"/>
    <property type="project" value="InterPro"/>
</dbReference>
<sequence>MILSIQESVMRKSKHSEHAIIKSIKQSESGIPVKDICRELGISTALFYQWRSKYSGMEASDLKRLKDLEGENRRLKQMYADLSIDNALMKELIEKKL</sequence>
<dbReference type="InterPro" id="IPR052546">
    <property type="entry name" value="Transposase_8_domain"/>
</dbReference>
<reference evidence="1" key="1">
    <citation type="submission" date="2018-05" db="EMBL/GenBank/DDBJ databases">
        <authorList>
            <person name="Lanie J.A."/>
            <person name="Ng W.-L."/>
            <person name="Kazmierczak K.M."/>
            <person name="Andrzejewski T.M."/>
            <person name="Davidsen T.M."/>
            <person name="Wayne K.J."/>
            <person name="Tettelin H."/>
            <person name="Glass J.I."/>
            <person name="Rusch D."/>
            <person name="Podicherti R."/>
            <person name="Tsui H.-C.T."/>
            <person name="Winkler M.E."/>
        </authorList>
    </citation>
    <scope>NUCLEOTIDE SEQUENCE</scope>
</reference>
<dbReference type="InterPro" id="IPR009057">
    <property type="entry name" value="Homeodomain-like_sf"/>
</dbReference>
<dbReference type="GO" id="GO:0006313">
    <property type="term" value="P:DNA transposition"/>
    <property type="evidence" value="ECO:0007669"/>
    <property type="project" value="InterPro"/>
</dbReference>
<name>A0A381XZV8_9ZZZZ</name>
<dbReference type="PANTHER" id="PTHR33609">
    <property type="entry name" value="LOW CALCIUM RESPONSE LOCUS PROTEIN S"/>
    <property type="match status" value="1"/>
</dbReference>
<dbReference type="AlphaFoldDB" id="A0A381XZV8"/>
<dbReference type="EMBL" id="UINC01016815">
    <property type="protein sequence ID" value="SVA69727.1"/>
    <property type="molecule type" value="Genomic_DNA"/>
</dbReference>
<evidence type="ECO:0000313" key="1">
    <source>
        <dbReference type="EMBL" id="SVA69727.1"/>
    </source>
</evidence>
<accession>A0A381XZV8</accession>
<dbReference type="Pfam" id="PF01527">
    <property type="entry name" value="HTH_Tnp_1"/>
    <property type="match status" value="1"/>
</dbReference>
<gene>
    <name evidence="1" type="ORF">METZ01_LOCUS122581</name>
</gene>
<dbReference type="SUPFAM" id="SSF46689">
    <property type="entry name" value="Homeodomain-like"/>
    <property type="match status" value="1"/>
</dbReference>
<dbReference type="PANTHER" id="PTHR33609:SF5">
    <property type="entry name" value="LOW CALCIUM RESPONSE LOCUS PROTEIN S"/>
    <property type="match status" value="1"/>
</dbReference>
<dbReference type="InterPro" id="IPR002514">
    <property type="entry name" value="Transposase_8"/>
</dbReference>
<dbReference type="GO" id="GO:0004803">
    <property type="term" value="F:transposase activity"/>
    <property type="evidence" value="ECO:0007669"/>
    <property type="project" value="InterPro"/>
</dbReference>
<organism evidence="1">
    <name type="scientific">marine metagenome</name>
    <dbReference type="NCBI Taxonomy" id="408172"/>
    <lineage>
        <taxon>unclassified sequences</taxon>
        <taxon>metagenomes</taxon>
        <taxon>ecological metagenomes</taxon>
    </lineage>
</organism>